<sequence>MRSSDGDGIVAQADEDLQGRLIKEVFARAEEIADLHATITSSRGDRFRARLLHVLESKVDTAAIQEMAEERGLREYRRHLNKLAKFSLIRVEPSAEGEEIIRTPLGEQAVNALRELERRLGIEEARSLYDASLGTNSIRLFLRIYSCEKGVDWDTLKVRFTPAEIGRLSLFLPRSIEGISAVDKLNEAGLVSYEDDGFIYMRPRRTRAFYQYLRSLLEILQGYPDAG</sequence>
<accession>A0A0F9JIR6</accession>
<protein>
    <submittedName>
        <fullName evidence="1">Uncharacterized protein</fullName>
    </submittedName>
</protein>
<reference evidence="1" key="1">
    <citation type="journal article" date="2015" name="Nature">
        <title>Complex archaea that bridge the gap between prokaryotes and eukaryotes.</title>
        <authorList>
            <person name="Spang A."/>
            <person name="Saw J.H."/>
            <person name="Jorgensen S.L."/>
            <person name="Zaremba-Niedzwiedzka K."/>
            <person name="Martijn J."/>
            <person name="Lind A.E."/>
            <person name="van Eijk R."/>
            <person name="Schleper C."/>
            <person name="Guy L."/>
            <person name="Ettema T.J."/>
        </authorList>
    </citation>
    <scope>NUCLEOTIDE SEQUENCE</scope>
</reference>
<name>A0A0F9JIR6_9ZZZZ</name>
<evidence type="ECO:0000313" key="1">
    <source>
        <dbReference type="EMBL" id="KKM69473.1"/>
    </source>
</evidence>
<dbReference type="AlphaFoldDB" id="A0A0F9JIR6"/>
<dbReference type="EMBL" id="LAZR01009984">
    <property type="protein sequence ID" value="KKM69473.1"/>
    <property type="molecule type" value="Genomic_DNA"/>
</dbReference>
<gene>
    <name evidence="1" type="ORF">LCGC14_1450440</name>
</gene>
<organism evidence="1">
    <name type="scientific">marine sediment metagenome</name>
    <dbReference type="NCBI Taxonomy" id="412755"/>
    <lineage>
        <taxon>unclassified sequences</taxon>
        <taxon>metagenomes</taxon>
        <taxon>ecological metagenomes</taxon>
    </lineage>
</organism>
<comment type="caution">
    <text evidence="1">The sequence shown here is derived from an EMBL/GenBank/DDBJ whole genome shotgun (WGS) entry which is preliminary data.</text>
</comment>
<proteinExistence type="predicted"/>